<name>A0ABU7MTA5_9ACTN</name>
<dbReference type="RefSeq" id="WP_330504965.1">
    <property type="nucleotide sequence ID" value="NZ_JAZDUE010000008.1"/>
</dbReference>
<dbReference type="EMBL" id="JAZDUE010000008">
    <property type="protein sequence ID" value="MEE4023564.1"/>
    <property type="molecule type" value="Genomic_DNA"/>
</dbReference>
<accession>A0ABU7MTA5</accession>
<evidence type="ECO:0000313" key="1">
    <source>
        <dbReference type="EMBL" id="MEE4023564.1"/>
    </source>
</evidence>
<comment type="caution">
    <text evidence="1">The sequence shown here is derived from an EMBL/GenBank/DDBJ whole genome shotgun (WGS) entry which is preliminary data.</text>
</comment>
<reference evidence="1 2" key="1">
    <citation type="submission" date="2024-01" db="EMBL/GenBank/DDBJ databases">
        <title>Draft genome sequence of Gordonia sp. PKS22-38.</title>
        <authorList>
            <person name="Suphannarot A."/>
            <person name="Mingma R."/>
        </authorList>
    </citation>
    <scope>NUCLEOTIDE SEQUENCE [LARGE SCALE GENOMIC DNA]</scope>
    <source>
        <strain evidence="1 2">PKS22-38</strain>
    </source>
</reference>
<evidence type="ECO:0000313" key="2">
    <source>
        <dbReference type="Proteomes" id="UP001335729"/>
    </source>
</evidence>
<gene>
    <name evidence="1" type="ORF">V1Y59_10795</name>
</gene>
<protein>
    <recommendedName>
        <fullName evidence="3">Serine/threonine-protein kinase RsbW</fullName>
    </recommendedName>
</protein>
<organism evidence="1 2">
    <name type="scientific">Gordonia prachuapensis</name>
    <dbReference type="NCBI Taxonomy" id="3115651"/>
    <lineage>
        <taxon>Bacteria</taxon>
        <taxon>Bacillati</taxon>
        <taxon>Actinomycetota</taxon>
        <taxon>Actinomycetes</taxon>
        <taxon>Mycobacteriales</taxon>
        <taxon>Gordoniaceae</taxon>
        <taxon>Gordonia</taxon>
    </lineage>
</organism>
<dbReference type="Proteomes" id="UP001335729">
    <property type="component" value="Unassembled WGS sequence"/>
</dbReference>
<proteinExistence type="predicted"/>
<keyword evidence="2" id="KW-1185">Reference proteome</keyword>
<sequence length="129" mass="13506">MEHTSDISVEVTVSAVAERIALIRHVVGDVLDDAGIMPSNALDMVLAVDAMCTLIVPCSADSRSLTCAVAVGSAATDASVHGWLVDDVHLPHGGFSWRLLEQTVGGVDVVTGHDGWVQIACRKPHVPVS</sequence>
<evidence type="ECO:0008006" key="3">
    <source>
        <dbReference type="Google" id="ProtNLM"/>
    </source>
</evidence>